<dbReference type="Pfam" id="PF03453">
    <property type="entry name" value="MoeA_N"/>
    <property type="match status" value="1"/>
</dbReference>
<reference evidence="13 14" key="1">
    <citation type="journal article" date="2016" name="Nat. Commun.">
        <title>Thousands of microbial genomes shed light on interconnected biogeochemical processes in an aquifer system.</title>
        <authorList>
            <person name="Anantharaman K."/>
            <person name="Brown C.T."/>
            <person name="Hug L.A."/>
            <person name="Sharon I."/>
            <person name="Castelle C.J."/>
            <person name="Probst A.J."/>
            <person name="Thomas B.C."/>
            <person name="Singh A."/>
            <person name="Wilkins M.J."/>
            <person name="Karaoz U."/>
            <person name="Brodie E.L."/>
            <person name="Williams K.H."/>
            <person name="Hubbard S.S."/>
            <person name="Banfield J.F."/>
        </authorList>
    </citation>
    <scope>NUCLEOTIDE SEQUENCE [LARGE SCALE GENOMIC DNA]</scope>
</reference>
<evidence type="ECO:0000256" key="11">
    <source>
        <dbReference type="RuleBase" id="RU365090"/>
    </source>
</evidence>
<keyword evidence="7 11" id="KW-0479">Metal-binding</keyword>
<evidence type="ECO:0000313" key="13">
    <source>
        <dbReference type="EMBL" id="OGG04355.1"/>
    </source>
</evidence>
<dbReference type="FunFam" id="3.40.980.10:FF:000004">
    <property type="entry name" value="Molybdopterin molybdenumtransferase"/>
    <property type="match status" value="1"/>
</dbReference>
<name>A0A1F5YW55_9BACT</name>
<evidence type="ECO:0000256" key="2">
    <source>
        <dbReference type="ARBA" id="ARBA00002901"/>
    </source>
</evidence>
<dbReference type="InterPro" id="IPR038987">
    <property type="entry name" value="MoeA-like"/>
</dbReference>
<dbReference type="InterPro" id="IPR036135">
    <property type="entry name" value="MoeA_linker/N_sf"/>
</dbReference>
<dbReference type="InterPro" id="IPR036425">
    <property type="entry name" value="MoaB/Mog-like_dom_sf"/>
</dbReference>
<comment type="pathway">
    <text evidence="3 11">Cofactor biosynthesis; molybdopterin biosynthesis.</text>
</comment>
<feature type="domain" description="MoaB/Mog" evidence="12">
    <location>
        <begin position="80"/>
        <end position="234"/>
    </location>
</feature>
<dbReference type="Gene3D" id="2.40.340.10">
    <property type="entry name" value="MoeA, C-terminal, domain IV"/>
    <property type="match status" value="1"/>
</dbReference>
<evidence type="ECO:0000256" key="4">
    <source>
        <dbReference type="ARBA" id="ARBA00010763"/>
    </source>
</evidence>
<dbReference type="Gene3D" id="2.170.190.11">
    <property type="entry name" value="Molybdopterin biosynthesis moea protein, domain 3"/>
    <property type="match status" value="1"/>
</dbReference>
<dbReference type="GO" id="GO:0006777">
    <property type="term" value="P:Mo-molybdopterin cofactor biosynthetic process"/>
    <property type="evidence" value="ECO:0007669"/>
    <property type="project" value="UniProtKB-UniRule"/>
</dbReference>
<protein>
    <recommendedName>
        <fullName evidence="11">Molybdopterin molybdenumtransferase</fullName>
        <ecNumber evidence="11">2.10.1.1</ecNumber>
    </recommendedName>
</protein>
<evidence type="ECO:0000256" key="6">
    <source>
        <dbReference type="ARBA" id="ARBA00022679"/>
    </source>
</evidence>
<comment type="caution">
    <text evidence="13">The sequence shown here is derived from an EMBL/GenBank/DDBJ whole genome shotgun (WGS) entry which is preliminary data.</text>
</comment>
<dbReference type="EMBL" id="MFIX01000122">
    <property type="protein sequence ID" value="OGG04355.1"/>
    <property type="molecule type" value="Genomic_DNA"/>
</dbReference>
<dbReference type="InterPro" id="IPR036688">
    <property type="entry name" value="MoeA_C_domain_IV_sf"/>
</dbReference>
<dbReference type="SMART" id="SM00852">
    <property type="entry name" value="MoCF_biosynth"/>
    <property type="match status" value="1"/>
</dbReference>
<accession>A0A1F5YW55</accession>
<evidence type="ECO:0000256" key="7">
    <source>
        <dbReference type="ARBA" id="ARBA00022723"/>
    </source>
</evidence>
<feature type="non-terminal residue" evidence="13">
    <location>
        <position position="1"/>
    </location>
</feature>
<dbReference type="Proteomes" id="UP000179129">
    <property type="component" value="Unassembled WGS sequence"/>
</dbReference>
<dbReference type="GO" id="GO:0046872">
    <property type="term" value="F:metal ion binding"/>
    <property type="evidence" value="ECO:0007669"/>
    <property type="project" value="UniProtKB-UniRule"/>
</dbReference>
<keyword evidence="9 11" id="KW-0501">Molybdenum cofactor biosynthesis</keyword>
<dbReference type="GO" id="GO:0061599">
    <property type="term" value="F:molybdopterin molybdotransferase activity"/>
    <property type="evidence" value="ECO:0007669"/>
    <property type="project" value="UniProtKB-UniRule"/>
</dbReference>
<dbReference type="GO" id="GO:0005829">
    <property type="term" value="C:cytosol"/>
    <property type="evidence" value="ECO:0007669"/>
    <property type="project" value="TreeGrafter"/>
</dbReference>
<evidence type="ECO:0000256" key="8">
    <source>
        <dbReference type="ARBA" id="ARBA00022842"/>
    </source>
</evidence>
<dbReference type="UniPathway" id="UPA00344"/>
<proteinExistence type="inferred from homology"/>
<dbReference type="SUPFAM" id="SSF53218">
    <property type="entry name" value="Molybdenum cofactor biosynthesis proteins"/>
    <property type="match status" value="1"/>
</dbReference>
<dbReference type="Gene3D" id="3.40.980.10">
    <property type="entry name" value="MoaB/Mog-like domain"/>
    <property type="match status" value="1"/>
</dbReference>
<comment type="cofactor">
    <cofactor evidence="1 11">
        <name>Mg(2+)</name>
        <dbReference type="ChEBI" id="CHEBI:18420"/>
    </cofactor>
</comment>
<evidence type="ECO:0000256" key="9">
    <source>
        <dbReference type="ARBA" id="ARBA00023150"/>
    </source>
</evidence>
<evidence type="ECO:0000256" key="3">
    <source>
        <dbReference type="ARBA" id="ARBA00005046"/>
    </source>
</evidence>
<evidence type="ECO:0000256" key="1">
    <source>
        <dbReference type="ARBA" id="ARBA00001946"/>
    </source>
</evidence>
<dbReference type="STRING" id="1817867.A3F83_02800"/>
<evidence type="ECO:0000259" key="12">
    <source>
        <dbReference type="SMART" id="SM00852"/>
    </source>
</evidence>
<keyword evidence="8 11" id="KW-0460">Magnesium</keyword>
<dbReference type="NCBIfam" id="TIGR00177">
    <property type="entry name" value="molyb_syn"/>
    <property type="match status" value="1"/>
</dbReference>
<comment type="similarity">
    <text evidence="4 11">Belongs to the MoeA family.</text>
</comment>
<evidence type="ECO:0000256" key="5">
    <source>
        <dbReference type="ARBA" id="ARBA00022505"/>
    </source>
</evidence>
<gene>
    <name evidence="13" type="ORF">A3F83_02800</name>
</gene>
<evidence type="ECO:0000256" key="10">
    <source>
        <dbReference type="ARBA" id="ARBA00047317"/>
    </source>
</evidence>
<sequence length="322" mass="35111">AWLPLGVDAVVMQEYCRQKGDEVLIAYSPKPGENIRKRGEEFKKGALVLDAGTQLTPPAVGLLATFGNSSVEVYRKPAVSILTIGDELLTPGARCRGGMIYDSNTYTLAAALKGMGIAEISLNQLKDDRRKLRTSLEKELDNSDVILTVGGVSVGELDLVKEILSNLGVEQIFWKAAIKPGKPVMFGRYVPSKHAKKSGKPDPKQRAKLVFGLPGNPVAALLAFQQLVKPALHKMTGLKEPRMIILPARLAAPRNKKAGRLEWVRGVVRFKDGKIMVWPTGGQSSHMLGGLAEANCLIQLPASQTHFEEGQEVMVELLNWNE</sequence>
<dbReference type="AlphaFoldDB" id="A0A1F5YW55"/>
<dbReference type="Pfam" id="PF00994">
    <property type="entry name" value="MoCF_biosynth"/>
    <property type="match status" value="1"/>
</dbReference>
<dbReference type="InterPro" id="IPR005111">
    <property type="entry name" value="MoeA_C_domain_IV"/>
</dbReference>
<comment type="catalytic activity">
    <reaction evidence="10">
        <text>adenylyl-molybdopterin + molybdate = Mo-molybdopterin + AMP + H(+)</text>
        <dbReference type="Rhea" id="RHEA:35047"/>
        <dbReference type="ChEBI" id="CHEBI:15378"/>
        <dbReference type="ChEBI" id="CHEBI:36264"/>
        <dbReference type="ChEBI" id="CHEBI:62727"/>
        <dbReference type="ChEBI" id="CHEBI:71302"/>
        <dbReference type="ChEBI" id="CHEBI:456215"/>
        <dbReference type="EC" id="2.10.1.1"/>
    </reaction>
</comment>
<dbReference type="InterPro" id="IPR005110">
    <property type="entry name" value="MoeA_linker/N"/>
</dbReference>
<keyword evidence="6 11" id="KW-0808">Transferase</keyword>
<keyword evidence="5 11" id="KW-0500">Molybdenum</keyword>
<dbReference type="PANTHER" id="PTHR10192:SF5">
    <property type="entry name" value="GEPHYRIN"/>
    <property type="match status" value="1"/>
</dbReference>
<dbReference type="CDD" id="cd00887">
    <property type="entry name" value="MoeA"/>
    <property type="match status" value="1"/>
</dbReference>
<organism evidence="13 14">
    <name type="scientific">Candidatus Glassbacteria bacterium RIFCSPLOWO2_12_FULL_58_11</name>
    <dbReference type="NCBI Taxonomy" id="1817867"/>
    <lineage>
        <taxon>Bacteria</taxon>
        <taxon>Candidatus Glassiibacteriota</taxon>
    </lineage>
</organism>
<dbReference type="InterPro" id="IPR001453">
    <property type="entry name" value="MoaB/Mog_dom"/>
</dbReference>
<comment type="function">
    <text evidence="2 11">Catalyzes the insertion of molybdate into adenylated molybdopterin with the concomitant release of AMP.</text>
</comment>
<evidence type="ECO:0000313" key="14">
    <source>
        <dbReference type="Proteomes" id="UP000179129"/>
    </source>
</evidence>
<dbReference type="EC" id="2.10.1.1" evidence="11"/>
<dbReference type="SUPFAM" id="SSF63867">
    <property type="entry name" value="MoeA C-terminal domain-like"/>
    <property type="match status" value="1"/>
</dbReference>
<dbReference type="Pfam" id="PF03454">
    <property type="entry name" value="MoeA_C"/>
    <property type="match status" value="1"/>
</dbReference>
<dbReference type="Gene3D" id="3.90.105.10">
    <property type="entry name" value="Molybdopterin biosynthesis moea protein, domain 2"/>
    <property type="match status" value="1"/>
</dbReference>
<dbReference type="PANTHER" id="PTHR10192">
    <property type="entry name" value="MOLYBDOPTERIN BIOSYNTHESIS PROTEIN"/>
    <property type="match status" value="1"/>
</dbReference>
<dbReference type="SUPFAM" id="SSF63882">
    <property type="entry name" value="MoeA N-terminal region -like"/>
    <property type="match status" value="1"/>
</dbReference>